<evidence type="ECO:0000313" key="13">
    <source>
        <dbReference type="Proteomes" id="UP001474421"/>
    </source>
</evidence>
<dbReference type="SUPFAM" id="SSF46689">
    <property type="entry name" value="Homeodomain-like"/>
    <property type="match status" value="1"/>
</dbReference>
<keyword evidence="7" id="KW-0804">Transcription</keyword>
<comment type="similarity">
    <text evidence="3">Belongs to the Antp homeobox family.</text>
</comment>
<dbReference type="Pfam" id="PF00046">
    <property type="entry name" value="Homeodomain"/>
    <property type="match status" value="1"/>
</dbReference>
<dbReference type="Gene3D" id="1.10.10.60">
    <property type="entry name" value="Homeodomain-like"/>
    <property type="match status" value="1"/>
</dbReference>
<comment type="function">
    <text evidence="1">Sequence-specific transcription factor which is part of a developmental regulatory system that provides cells with specific positional identities on the anterior-posterior axis.</text>
</comment>
<organism evidence="12 13">
    <name type="scientific">Crotalus adamanteus</name>
    <name type="common">Eastern diamondback rattlesnake</name>
    <dbReference type="NCBI Taxonomy" id="8729"/>
    <lineage>
        <taxon>Eukaryota</taxon>
        <taxon>Metazoa</taxon>
        <taxon>Chordata</taxon>
        <taxon>Craniata</taxon>
        <taxon>Vertebrata</taxon>
        <taxon>Euteleostomi</taxon>
        <taxon>Lepidosauria</taxon>
        <taxon>Squamata</taxon>
        <taxon>Bifurcata</taxon>
        <taxon>Unidentata</taxon>
        <taxon>Episquamata</taxon>
        <taxon>Toxicofera</taxon>
        <taxon>Serpentes</taxon>
        <taxon>Colubroidea</taxon>
        <taxon>Viperidae</taxon>
        <taxon>Crotalinae</taxon>
        <taxon>Crotalus</taxon>
    </lineage>
</organism>
<keyword evidence="6 9" id="KW-0371">Homeobox</keyword>
<evidence type="ECO:0000313" key="12">
    <source>
        <dbReference type="EMBL" id="KAK9395701.1"/>
    </source>
</evidence>
<dbReference type="EMBL" id="JAOTOJ010000009">
    <property type="protein sequence ID" value="KAK9395701.1"/>
    <property type="molecule type" value="Genomic_DNA"/>
</dbReference>
<evidence type="ECO:0000256" key="1">
    <source>
        <dbReference type="ARBA" id="ARBA00003263"/>
    </source>
</evidence>
<evidence type="ECO:0000256" key="4">
    <source>
        <dbReference type="ARBA" id="ARBA00023015"/>
    </source>
</evidence>
<comment type="caution">
    <text evidence="12">The sequence shown here is derived from an EMBL/GenBank/DDBJ whole genome shotgun (WGS) entry which is preliminary data.</text>
</comment>
<protein>
    <submittedName>
        <fullName evidence="12">Homeobox protein Hox-B5</fullName>
    </submittedName>
</protein>
<evidence type="ECO:0000256" key="3">
    <source>
        <dbReference type="ARBA" id="ARBA00009107"/>
    </source>
</evidence>
<gene>
    <name evidence="12" type="ORF">NXF25_019062</name>
</gene>
<name>A0AAW1B0Y8_CROAD</name>
<evidence type="ECO:0000256" key="2">
    <source>
        <dbReference type="ARBA" id="ARBA00004123"/>
    </source>
</evidence>
<evidence type="ECO:0000256" key="7">
    <source>
        <dbReference type="ARBA" id="ARBA00023163"/>
    </source>
</evidence>
<sequence>MQRINSCNNSSFGPSGRRGRQTYTHYQTLELEKEFHFNLYLTKCQRIKITHSLYYQLLNYGADSSMDGSYRDPSNMHAGSYGGYNYNGMVLSISRSAFSSSSQIGTVGKTSRAFPAQAAPESRLRQAFGCSLSSLEPFPCTSSTSSGGNGGESQGGKTADQVASVGAVSATAFAEIDETSASSGTEEGGSQVNSALRLSRSPTSRRPRKDKARRYSPVCESFILATPFAWYVFVRLPRREQLNVRSRILFLCL</sequence>
<reference evidence="12 13" key="1">
    <citation type="journal article" date="2024" name="Proc. Natl. Acad. Sci. U.S.A.">
        <title>The genetic regulatory architecture and epigenomic basis for age-related changes in rattlesnake venom.</title>
        <authorList>
            <person name="Hogan M.P."/>
            <person name="Holding M.L."/>
            <person name="Nystrom G.S."/>
            <person name="Colston T.J."/>
            <person name="Bartlett D.A."/>
            <person name="Mason A.J."/>
            <person name="Ellsworth S.A."/>
            <person name="Rautsaw R.M."/>
            <person name="Lawrence K.C."/>
            <person name="Strickland J.L."/>
            <person name="He B."/>
            <person name="Fraser P."/>
            <person name="Margres M.J."/>
            <person name="Gilbert D.M."/>
            <person name="Gibbs H.L."/>
            <person name="Parkinson C.L."/>
            <person name="Rokyta D.R."/>
        </authorList>
    </citation>
    <scope>NUCLEOTIDE SEQUENCE [LARGE SCALE GENOMIC DNA]</scope>
    <source>
        <strain evidence="12">DRR0105</strain>
    </source>
</reference>
<feature type="domain" description="Homeobox" evidence="11">
    <location>
        <begin position="17"/>
        <end position="53"/>
    </location>
</feature>
<accession>A0AAW1B0Y8</accession>
<proteinExistence type="inferred from homology"/>
<keyword evidence="8 9" id="KW-0539">Nucleus</keyword>
<dbReference type="CDD" id="cd00086">
    <property type="entry name" value="homeodomain"/>
    <property type="match status" value="1"/>
</dbReference>
<dbReference type="Proteomes" id="UP001474421">
    <property type="component" value="Unassembled WGS sequence"/>
</dbReference>
<dbReference type="GO" id="GO:0005634">
    <property type="term" value="C:nucleus"/>
    <property type="evidence" value="ECO:0007669"/>
    <property type="project" value="UniProtKB-SubCell"/>
</dbReference>
<evidence type="ECO:0000256" key="8">
    <source>
        <dbReference type="ARBA" id="ARBA00023242"/>
    </source>
</evidence>
<dbReference type="GO" id="GO:0000978">
    <property type="term" value="F:RNA polymerase II cis-regulatory region sequence-specific DNA binding"/>
    <property type="evidence" value="ECO:0007669"/>
    <property type="project" value="TreeGrafter"/>
</dbReference>
<evidence type="ECO:0000259" key="11">
    <source>
        <dbReference type="Pfam" id="PF00046"/>
    </source>
</evidence>
<keyword evidence="5 9" id="KW-0238">DNA-binding</keyword>
<evidence type="ECO:0000256" key="10">
    <source>
        <dbReference type="SAM" id="MobiDB-lite"/>
    </source>
</evidence>
<dbReference type="AlphaFoldDB" id="A0AAW1B0Y8"/>
<keyword evidence="4" id="KW-0805">Transcription regulation</keyword>
<feature type="compositionally biased region" description="Low complexity" evidence="10">
    <location>
        <begin position="179"/>
        <end position="202"/>
    </location>
</feature>
<evidence type="ECO:0000256" key="9">
    <source>
        <dbReference type="RuleBase" id="RU000682"/>
    </source>
</evidence>
<dbReference type="PANTHER" id="PTHR45659">
    <property type="entry name" value="HOMEOBOX PROTEIN HOX"/>
    <property type="match status" value="1"/>
</dbReference>
<evidence type="ECO:0000256" key="6">
    <source>
        <dbReference type="ARBA" id="ARBA00023155"/>
    </source>
</evidence>
<dbReference type="InterPro" id="IPR001356">
    <property type="entry name" value="HD"/>
</dbReference>
<dbReference type="PANTHER" id="PTHR45659:SF9">
    <property type="entry name" value="HOMEOBOX PROTEIN HOX-B6"/>
    <property type="match status" value="1"/>
</dbReference>
<feature type="region of interest" description="Disordered" evidence="10">
    <location>
        <begin position="141"/>
        <end position="161"/>
    </location>
</feature>
<dbReference type="GO" id="GO:0000981">
    <property type="term" value="F:DNA-binding transcription factor activity, RNA polymerase II-specific"/>
    <property type="evidence" value="ECO:0007669"/>
    <property type="project" value="TreeGrafter"/>
</dbReference>
<feature type="region of interest" description="Disordered" evidence="10">
    <location>
        <begin position="178"/>
        <end position="212"/>
    </location>
</feature>
<dbReference type="InterPro" id="IPR050296">
    <property type="entry name" value="Antp_homeobox"/>
</dbReference>
<feature type="compositionally biased region" description="Basic residues" evidence="10">
    <location>
        <begin position="203"/>
        <end position="212"/>
    </location>
</feature>
<dbReference type="InterPro" id="IPR009057">
    <property type="entry name" value="Homeodomain-like_sf"/>
</dbReference>
<dbReference type="GO" id="GO:0009952">
    <property type="term" value="P:anterior/posterior pattern specification"/>
    <property type="evidence" value="ECO:0007669"/>
    <property type="project" value="TreeGrafter"/>
</dbReference>
<keyword evidence="13" id="KW-1185">Reference proteome</keyword>
<comment type="subcellular location">
    <subcellularLocation>
        <location evidence="2 9">Nucleus</location>
    </subcellularLocation>
</comment>
<evidence type="ECO:0000256" key="5">
    <source>
        <dbReference type="ARBA" id="ARBA00023125"/>
    </source>
</evidence>